<name>A0A9D1V0A3_9BACT</name>
<sequence length="506" mass="57976">MKVNFLLVGALALLMGCQGKSKTNEYVVIAGKSVVEDSLWNKVAQALVQKHEAAFLSYNQAPEEVLPQLQEIRPRYVAIVEKPEYLGRDYVIALNQMSRKVDNDMYADFLWGIITGYDAAAAMKMVNNSTEPLVMKDAVATITELSSGKWFDRFAWIDDHKMGLWGEKKSKDDTITTYQLPMKKMRLKYTFSHGDSRIVERTMVDPKDEMQTFYDIYQEYNPDLVVTAAHATERNLEMPFSLGNIRPRDGVLYMDFPDGPKDLVESGKRKVYLPIGNCLIANVNNTKESMAVAWMNSGNAATMVGYVVTTWHGRNGWGGLKYLVTTPGRYSVAEAFYLNQQDFLYQLNEWSPKLLTMPYNYDTNNEFAEAPQTLRDSLGIEPTNDQVGFWHDRDVLAYYGDPKWNVRLQEIPEENDFTVTSEIKGKQCIITITTKDNFSLERMKGDHFKEEHVLDLPFSYFFPERLNNPRLAEGQEWKAAVDENFLLVYNADFEPGKTYTVVLDMD</sequence>
<organism evidence="1 2">
    <name type="scientific">Candidatus Odoribacter faecigallinarum</name>
    <dbReference type="NCBI Taxonomy" id="2838706"/>
    <lineage>
        <taxon>Bacteria</taxon>
        <taxon>Pseudomonadati</taxon>
        <taxon>Bacteroidota</taxon>
        <taxon>Bacteroidia</taxon>
        <taxon>Bacteroidales</taxon>
        <taxon>Odoribacteraceae</taxon>
        <taxon>Odoribacter</taxon>
    </lineage>
</organism>
<reference evidence="1" key="1">
    <citation type="journal article" date="2021" name="PeerJ">
        <title>Extensive microbial diversity within the chicken gut microbiome revealed by metagenomics and culture.</title>
        <authorList>
            <person name="Gilroy R."/>
            <person name="Ravi A."/>
            <person name="Getino M."/>
            <person name="Pursley I."/>
            <person name="Horton D.L."/>
            <person name="Alikhan N.F."/>
            <person name="Baker D."/>
            <person name="Gharbi K."/>
            <person name="Hall N."/>
            <person name="Watson M."/>
            <person name="Adriaenssens E.M."/>
            <person name="Foster-Nyarko E."/>
            <person name="Jarju S."/>
            <person name="Secka A."/>
            <person name="Antonio M."/>
            <person name="Oren A."/>
            <person name="Chaudhuri R.R."/>
            <person name="La Ragione R."/>
            <person name="Hildebrand F."/>
            <person name="Pallen M.J."/>
        </authorList>
    </citation>
    <scope>NUCLEOTIDE SEQUENCE</scope>
    <source>
        <strain evidence="1">23274</strain>
    </source>
</reference>
<proteinExistence type="predicted"/>
<evidence type="ECO:0000313" key="2">
    <source>
        <dbReference type="Proteomes" id="UP000824202"/>
    </source>
</evidence>
<dbReference type="Proteomes" id="UP000824202">
    <property type="component" value="Unassembled WGS sequence"/>
</dbReference>
<dbReference type="EMBL" id="DXFT01000126">
    <property type="protein sequence ID" value="HIX03763.1"/>
    <property type="molecule type" value="Genomic_DNA"/>
</dbReference>
<reference evidence="1" key="2">
    <citation type="submission" date="2021-04" db="EMBL/GenBank/DDBJ databases">
        <authorList>
            <person name="Gilroy R."/>
        </authorList>
    </citation>
    <scope>NUCLEOTIDE SEQUENCE</scope>
    <source>
        <strain evidence="1">23274</strain>
    </source>
</reference>
<dbReference type="PROSITE" id="PS51257">
    <property type="entry name" value="PROKAR_LIPOPROTEIN"/>
    <property type="match status" value="1"/>
</dbReference>
<dbReference type="AlphaFoldDB" id="A0A9D1V0A3"/>
<accession>A0A9D1V0A3</accession>
<gene>
    <name evidence="1" type="ORF">H9863_06565</name>
</gene>
<protein>
    <submittedName>
        <fullName evidence="1">Uncharacterized protein</fullName>
    </submittedName>
</protein>
<comment type="caution">
    <text evidence="1">The sequence shown here is derived from an EMBL/GenBank/DDBJ whole genome shotgun (WGS) entry which is preliminary data.</text>
</comment>
<evidence type="ECO:0000313" key="1">
    <source>
        <dbReference type="EMBL" id="HIX03763.1"/>
    </source>
</evidence>